<comment type="catalytic activity">
    <reaction evidence="8">
        <text>1-octadecanoyl-2-(4Z,7Z,10Z,13Z,16Z,19Z-docosahexaenoyl)-sn-glycerol + H2O = 2-(4Z,7Z,10Z,13Z,16Z,19Z-docosahexaenoyl)-glycerol + octadecanoate + H(+)</text>
        <dbReference type="Rhea" id="RHEA:77107"/>
        <dbReference type="ChEBI" id="CHEBI:15377"/>
        <dbReference type="ChEBI" id="CHEBI:15378"/>
        <dbReference type="ChEBI" id="CHEBI:25629"/>
        <dbReference type="ChEBI" id="CHEBI:77129"/>
        <dbReference type="ChEBI" id="CHEBI:186738"/>
    </reaction>
</comment>
<comment type="catalytic activity">
    <reaction evidence="10">
        <text>1-octadecanoyl-2-(9Z-octadecenoyl)-sn-glycerol + H2O = 2-(9Z-octadecenoyl)-glycerol + octadecanoate + H(+)</text>
        <dbReference type="Rhea" id="RHEA:77103"/>
        <dbReference type="ChEBI" id="CHEBI:15377"/>
        <dbReference type="ChEBI" id="CHEBI:15378"/>
        <dbReference type="ChEBI" id="CHEBI:25629"/>
        <dbReference type="ChEBI" id="CHEBI:73990"/>
        <dbReference type="ChEBI" id="CHEBI:75468"/>
    </reaction>
</comment>
<evidence type="ECO:0000313" key="13">
    <source>
        <dbReference type="EMBL" id="EEB20277.1"/>
    </source>
</evidence>
<evidence type="ECO:0000259" key="12">
    <source>
        <dbReference type="Pfam" id="PF00561"/>
    </source>
</evidence>
<dbReference type="FunCoup" id="E0W3S1">
    <property type="interactions" value="1312"/>
</dbReference>
<feature type="domain" description="AB hydrolase-1" evidence="12">
    <location>
        <begin position="85"/>
        <end position="194"/>
    </location>
</feature>
<evidence type="ECO:0000256" key="11">
    <source>
        <dbReference type="ARBA" id="ARBA00048919"/>
    </source>
</evidence>
<dbReference type="PANTHER" id="PTHR46118">
    <property type="entry name" value="PROTEIN ABHD11"/>
    <property type="match status" value="1"/>
</dbReference>
<dbReference type="GO" id="GO:0052689">
    <property type="term" value="F:carboxylic ester hydrolase activity"/>
    <property type="evidence" value="ECO:0007669"/>
    <property type="project" value="TreeGrafter"/>
</dbReference>
<dbReference type="HOGENOM" id="CLU_020336_53_0_1"/>
<dbReference type="KEGG" id="phu:Phum_PHUM609380"/>
<dbReference type="VEuPathDB" id="VectorBase:PHUM609380"/>
<dbReference type="RefSeq" id="XP_002433015.1">
    <property type="nucleotide sequence ID" value="XM_002432970.1"/>
</dbReference>
<dbReference type="OMA" id="FLGMSDN"/>
<name>E0W3S1_PEDHC</name>
<evidence type="ECO:0000256" key="9">
    <source>
        <dbReference type="ARBA" id="ARBA00048504"/>
    </source>
</evidence>
<dbReference type="FunFam" id="3.40.50.1820:FF:000039">
    <property type="entry name" value="Esterase ybfF"/>
    <property type="match status" value="1"/>
</dbReference>
<dbReference type="STRING" id="121224.E0W3S1"/>
<dbReference type="EnsemblMetazoa" id="PHUM609380-RA">
    <property type="protein sequence ID" value="PHUM609380-PA"/>
    <property type="gene ID" value="PHUM609380"/>
</dbReference>
<evidence type="ECO:0000256" key="8">
    <source>
        <dbReference type="ARBA" id="ARBA00048283"/>
    </source>
</evidence>
<reference evidence="14" key="3">
    <citation type="submission" date="2020-05" db="UniProtKB">
        <authorList>
            <consortium name="EnsemblMetazoa"/>
        </authorList>
    </citation>
    <scope>IDENTIFICATION</scope>
    <source>
        <strain evidence="14">USDA</strain>
    </source>
</reference>
<evidence type="ECO:0000313" key="15">
    <source>
        <dbReference type="Proteomes" id="UP000009046"/>
    </source>
</evidence>
<dbReference type="InterPro" id="IPR029058">
    <property type="entry name" value="AB_hydrolase_fold"/>
</dbReference>
<comment type="catalytic activity">
    <reaction evidence="6">
        <text>a 1,3-diacyl-sn-glycerol + H2O = a 1-acyl-sn-glycerol + a fatty acid + H(+)</text>
        <dbReference type="Rhea" id="RHEA:38503"/>
        <dbReference type="ChEBI" id="CHEBI:15377"/>
        <dbReference type="ChEBI" id="CHEBI:15378"/>
        <dbReference type="ChEBI" id="CHEBI:28868"/>
        <dbReference type="ChEBI" id="CHEBI:64683"/>
        <dbReference type="ChEBI" id="CHEBI:77272"/>
    </reaction>
</comment>
<evidence type="ECO:0000256" key="1">
    <source>
        <dbReference type="ARBA" id="ARBA00008645"/>
    </source>
</evidence>
<comment type="catalytic activity">
    <reaction evidence="5">
        <text>a 1,2-diacyl-sn-glycerol + H2O = a 2-acylglycerol + a fatty acid + H(+)</text>
        <dbReference type="Rhea" id="RHEA:33275"/>
        <dbReference type="ChEBI" id="CHEBI:15377"/>
        <dbReference type="ChEBI" id="CHEBI:15378"/>
        <dbReference type="ChEBI" id="CHEBI:17389"/>
        <dbReference type="ChEBI" id="CHEBI:17815"/>
        <dbReference type="ChEBI" id="CHEBI:28868"/>
        <dbReference type="EC" id="3.1.1.116"/>
    </reaction>
</comment>
<dbReference type="PRINTS" id="PR00111">
    <property type="entry name" value="ABHYDROLASE"/>
</dbReference>
<dbReference type="eggNOG" id="KOG2382">
    <property type="taxonomic scope" value="Eukaryota"/>
</dbReference>
<evidence type="ECO:0000256" key="10">
    <source>
        <dbReference type="ARBA" id="ARBA00048513"/>
    </source>
</evidence>
<dbReference type="EMBL" id="DS235882">
    <property type="protein sequence ID" value="EEB20277.1"/>
    <property type="molecule type" value="Genomic_DNA"/>
</dbReference>
<dbReference type="Gene3D" id="3.40.50.1820">
    <property type="entry name" value="alpha/beta hydrolase"/>
    <property type="match status" value="1"/>
</dbReference>
<dbReference type="CTD" id="8237156"/>
<dbReference type="Pfam" id="PF00561">
    <property type="entry name" value="Abhydrolase_1"/>
    <property type="match status" value="1"/>
</dbReference>
<comment type="catalytic activity">
    <reaction evidence="11">
        <text>1-octadecanoyl-2-(5Z,8Z,11Z,14Z-eicosatetraenoyl)-sn-glycerol + H2O = 2-(5Z,8Z,11Z,14Z-eicosatetraenoyl)-glycerol + octadecanoate + H(+)</text>
        <dbReference type="Rhea" id="RHEA:38507"/>
        <dbReference type="ChEBI" id="CHEBI:15377"/>
        <dbReference type="ChEBI" id="CHEBI:15378"/>
        <dbReference type="ChEBI" id="CHEBI:25629"/>
        <dbReference type="ChEBI" id="CHEBI:52392"/>
        <dbReference type="ChEBI" id="CHEBI:75728"/>
    </reaction>
</comment>
<comment type="similarity">
    <text evidence="1">Belongs to the AB hydrolase superfamily.</text>
</comment>
<dbReference type="ESTHER" id="pedhc-e0w3s1">
    <property type="family name" value="ABHD11-Acetyl_transferase"/>
</dbReference>
<dbReference type="GO" id="GO:0005739">
    <property type="term" value="C:mitochondrion"/>
    <property type="evidence" value="ECO:0007669"/>
    <property type="project" value="TreeGrafter"/>
</dbReference>
<reference evidence="13" key="1">
    <citation type="submission" date="2007-04" db="EMBL/GenBank/DDBJ databases">
        <title>Annotation of Pediculus humanus corporis strain USDA.</title>
        <authorList>
            <person name="Kirkness E."/>
            <person name="Hannick L."/>
            <person name="Hass B."/>
            <person name="Bruggner R."/>
            <person name="Lawson D."/>
            <person name="Bidwell S."/>
            <person name="Joardar V."/>
            <person name="Caler E."/>
            <person name="Walenz B."/>
            <person name="Inman J."/>
            <person name="Schobel S."/>
            <person name="Galinsky K."/>
            <person name="Amedeo P."/>
            <person name="Strausberg R."/>
        </authorList>
    </citation>
    <scope>NUCLEOTIDE SEQUENCE</scope>
    <source>
        <strain evidence="13">USDA</strain>
    </source>
</reference>
<organism>
    <name type="scientific">Pediculus humanus subsp. corporis</name>
    <name type="common">Body louse</name>
    <dbReference type="NCBI Taxonomy" id="121224"/>
    <lineage>
        <taxon>Eukaryota</taxon>
        <taxon>Metazoa</taxon>
        <taxon>Ecdysozoa</taxon>
        <taxon>Arthropoda</taxon>
        <taxon>Hexapoda</taxon>
        <taxon>Insecta</taxon>
        <taxon>Pterygota</taxon>
        <taxon>Neoptera</taxon>
        <taxon>Paraneoptera</taxon>
        <taxon>Psocodea</taxon>
        <taxon>Troctomorpha</taxon>
        <taxon>Phthiraptera</taxon>
        <taxon>Anoplura</taxon>
        <taxon>Pediculidae</taxon>
        <taxon>Pediculus</taxon>
    </lineage>
</organism>
<dbReference type="OrthoDB" id="8119704at2759"/>
<evidence type="ECO:0000256" key="3">
    <source>
        <dbReference type="ARBA" id="ARBA00026104"/>
    </source>
</evidence>
<dbReference type="Proteomes" id="UP000009046">
    <property type="component" value="Unassembled WGS sequence"/>
</dbReference>
<reference evidence="13" key="2">
    <citation type="submission" date="2007-04" db="EMBL/GenBank/DDBJ databases">
        <title>The genome of the human body louse.</title>
        <authorList>
            <consortium name="The Human Body Louse Genome Consortium"/>
            <person name="Kirkness E."/>
            <person name="Walenz B."/>
            <person name="Hass B."/>
            <person name="Bruggner R."/>
            <person name="Strausberg R."/>
        </authorList>
    </citation>
    <scope>NUCLEOTIDE SEQUENCE</scope>
    <source>
        <strain evidence="13">USDA</strain>
    </source>
</reference>
<evidence type="ECO:0000256" key="5">
    <source>
        <dbReference type="ARBA" id="ARBA00043667"/>
    </source>
</evidence>
<keyword evidence="2 13" id="KW-0378">Hydrolase</keyword>
<evidence type="ECO:0000256" key="4">
    <source>
        <dbReference type="ARBA" id="ARBA00042703"/>
    </source>
</evidence>
<protein>
    <recommendedName>
        <fullName evidence="7">sn-1-specific diacylglycerol lipase ABHD11</fullName>
        <ecNumber evidence="3">3.1.1.116</ecNumber>
    </recommendedName>
    <alternativeName>
        <fullName evidence="4">Alpha/beta hydrolase domain-containing protein 11</fullName>
    </alternativeName>
</protein>
<evidence type="ECO:0000313" key="14">
    <source>
        <dbReference type="EnsemblMetazoa" id="PHUM609380-PA"/>
    </source>
</evidence>
<dbReference type="InterPro" id="IPR000073">
    <property type="entry name" value="AB_hydrolase_1"/>
</dbReference>
<dbReference type="EMBL" id="AAZO01007446">
    <property type="status" value="NOT_ANNOTATED_CDS"/>
    <property type="molecule type" value="Genomic_DNA"/>
</dbReference>
<keyword evidence="15" id="KW-1185">Reference proteome</keyword>
<dbReference type="AlphaFoldDB" id="E0W3S1"/>
<accession>E0W3S1</accession>
<dbReference type="PRINTS" id="PR00412">
    <property type="entry name" value="EPOXHYDRLASE"/>
</dbReference>
<dbReference type="EC" id="3.1.1.116" evidence="3"/>
<dbReference type="PANTHER" id="PTHR46118:SF4">
    <property type="entry name" value="PROTEIN ABHD11"/>
    <property type="match status" value="1"/>
</dbReference>
<dbReference type="InParanoid" id="E0W3S1"/>
<dbReference type="SUPFAM" id="SSF53474">
    <property type="entry name" value="alpha/beta-Hydrolases"/>
    <property type="match status" value="1"/>
</dbReference>
<evidence type="ECO:0000256" key="7">
    <source>
        <dbReference type="ARBA" id="ARBA00044064"/>
    </source>
</evidence>
<evidence type="ECO:0000256" key="2">
    <source>
        <dbReference type="ARBA" id="ARBA00022801"/>
    </source>
</evidence>
<sequence>MIRHGIFGRHNFDLIKYPKFTSCTSFKGCKVKEFSLFTNLSTRHGISTSNDRKRAKEEIIETTVKPIKMAYTSYELTQDNEEADYPIIIMHGLLGSKTNWNSLSKAIHNKTKRKVVAVDARNHGESPHTTELTYNHLAADIKALMSDLSFQKASLIGHSMGGRAVMLVALRYPELVKELIIVDISPLRTSPNLRQLMKCFEAMRLVKIEPKIPLSSARKSADIIKDMFIILFKNPGLRQFLLTNLVEGEDGKYKWRVNLDSITSNFSTNISNFPNIKTTFDGPTLFIGGSNSDYLLKDEENDIRKLFPKATFSYIQDAGHWVHSEKPDAFLKLVTSFIQNQGKINFNK</sequence>
<gene>
    <name evidence="14" type="primary">8237156</name>
    <name evidence="13" type="ORF">Phum_PHUM609380</name>
</gene>
<comment type="catalytic activity">
    <reaction evidence="9">
        <text>1,2-didecanoylglycerol + H2O = decanoylglycerol + decanoate + H(+)</text>
        <dbReference type="Rhea" id="RHEA:48596"/>
        <dbReference type="ChEBI" id="CHEBI:11152"/>
        <dbReference type="ChEBI" id="CHEBI:15377"/>
        <dbReference type="ChEBI" id="CHEBI:15378"/>
        <dbReference type="ChEBI" id="CHEBI:27689"/>
        <dbReference type="ChEBI" id="CHEBI:90605"/>
    </reaction>
</comment>
<proteinExistence type="inferred from homology"/>
<dbReference type="GeneID" id="8237156"/>
<dbReference type="InterPro" id="IPR000639">
    <property type="entry name" value="Epox_hydrolase-like"/>
</dbReference>
<evidence type="ECO:0000256" key="6">
    <source>
        <dbReference type="ARBA" id="ARBA00043742"/>
    </source>
</evidence>